<evidence type="ECO:0000256" key="2">
    <source>
        <dbReference type="SAM" id="MobiDB-lite"/>
    </source>
</evidence>
<dbReference type="SUPFAM" id="SSF55816">
    <property type="entry name" value="5'-nucleotidase (syn. UDP-sugar hydrolase), C-terminal domain"/>
    <property type="match status" value="1"/>
</dbReference>
<organism evidence="4 5">
    <name type="scientific">Agrocybe pediades</name>
    <dbReference type="NCBI Taxonomy" id="84607"/>
    <lineage>
        <taxon>Eukaryota</taxon>
        <taxon>Fungi</taxon>
        <taxon>Dikarya</taxon>
        <taxon>Basidiomycota</taxon>
        <taxon>Agaricomycotina</taxon>
        <taxon>Agaricomycetes</taxon>
        <taxon>Agaricomycetidae</taxon>
        <taxon>Agaricales</taxon>
        <taxon>Agaricineae</taxon>
        <taxon>Strophariaceae</taxon>
        <taxon>Agrocybe</taxon>
    </lineage>
</organism>
<accession>A0A8H4VS59</accession>
<dbReference type="Gene3D" id="3.60.21.10">
    <property type="match status" value="1"/>
</dbReference>
<sequence length="750" mass="83487">MEADMSIISTGQFRPNHAANPAIGTPGQLEYVEEDRVELIVDYSEENKGLKKTIRELKKKLLMTSSNLRISEHVRDASRKAEYSPKSIDFVRETKIKLPHSAKANSVASRNSYSFVIEGQAAAPYKACSFRVATTPRKMLLPAASVLSLLSSFYVVKACSDGHAHTHQPSRRSSLATVPPVPKAPLEWGDINIIHTTDTHGWLLGHQHSSWPEPNYNGTLGDFASFVEGMRKLAKKKGKDLLLVDSGDIHDGTGLTDADPNSVDGHHVLKFFQDLQYNVMTVGNHEMYKRDIAIDMNVHFAKPLAPNRHFVTSNAYINGTGSNNASMPVGELYAKFTTDNGRKVTALGILFTKFQTDSGLYHQDISTMISEKWFQDAIADKPDLFLLAGHMPLANYPGGQEEDEWDKVVAAIHRVHDSTPIAILGGHSHIRDCRRPNEYSMALQSGRYMETVGWMSIKLGSVEGKYRPGFTRRYLDPNRVTYEYHTSTNPDTFVTAQGKKFDQDLNALATQFDLGQKYGRAPKDYTLTQANATSEGSVYHLYVNEAMPAVLKTNRSNPTINFINGGSLRFDVYSGDFTKNDQIVAMNYADPFQAVYDVPFRYAAKVVPYLNEHPKPTSTSSKRDTERVDEVFGRWLEAQSESSVADEDDAEDHVLGYVTEDKCGPKGSGDDVVHTPVKYFATPPFVGSTPSITDDDTKVDIVFLNVSRPHVIRALNAIQTSKKYSDGDVHDHTQTLSNEVLGLYATKKWN</sequence>
<dbReference type="InterPro" id="IPR036907">
    <property type="entry name" value="5'-Nucleotdase_C_sf"/>
</dbReference>
<evidence type="ECO:0000313" key="5">
    <source>
        <dbReference type="Proteomes" id="UP000521872"/>
    </source>
</evidence>
<dbReference type="InterPro" id="IPR053828">
    <property type="entry name" value="Nucleosidase_C"/>
</dbReference>
<dbReference type="GO" id="GO:0009166">
    <property type="term" value="P:nucleotide catabolic process"/>
    <property type="evidence" value="ECO:0007669"/>
    <property type="project" value="InterPro"/>
</dbReference>
<dbReference type="InterPro" id="IPR015867">
    <property type="entry name" value="N-reg_PII/ATP_PRibTrfase_C"/>
</dbReference>
<proteinExistence type="predicted"/>
<gene>
    <name evidence="4" type="ORF">D9613_000948</name>
</gene>
<evidence type="ECO:0000256" key="1">
    <source>
        <dbReference type="ARBA" id="ARBA00020998"/>
    </source>
</evidence>
<evidence type="ECO:0000259" key="3">
    <source>
        <dbReference type="Pfam" id="PF21953"/>
    </source>
</evidence>
<dbReference type="GO" id="GO:0016787">
    <property type="term" value="F:hydrolase activity"/>
    <property type="evidence" value="ECO:0007669"/>
    <property type="project" value="InterPro"/>
</dbReference>
<dbReference type="Gene3D" id="3.90.780.10">
    <property type="entry name" value="5'-Nucleotidase, C-terminal domain"/>
    <property type="match status" value="1"/>
</dbReference>
<evidence type="ECO:0000313" key="4">
    <source>
        <dbReference type="EMBL" id="KAF4620443.1"/>
    </source>
</evidence>
<dbReference type="Pfam" id="PF21953">
    <property type="entry name" value="NadN_nucleosid_C"/>
    <property type="match status" value="1"/>
</dbReference>
<dbReference type="InterPro" id="IPR006179">
    <property type="entry name" value="5_nucleotidase/apyrase"/>
</dbReference>
<dbReference type="EMBL" id="JAACJL010000015">
    <property type="protein sequence ID" value="KAF4620443.1"/>
    <property type="molecule type" value="Genomic_DNA"/>
</dbReference>
<dbReference type="InterPro" id="IPR029052">
    <property type="entry name" value="Metallo-depent_PP-like"/>
</dbReference>
<dbReference type="Gene3D" id="3.30.70.120">
    <property type="match status" value="1"/>
</dbReference>
<dbReference type="AlphaFoldDB" id="A0A8H4VS59"/>
<dbReference type="Proteomes" id="UP000521872">
    <property type="component" value="Unassembled WGS sequence"/>
</dbReference>
<protein>
    <recommendedName>
        <fullName evidence="1">ATP phosphoribosyltransferase</fullName>
    </recommendedName>
</protein>
<feature type="domain" description="Putative 5'-nucleotidase C-terminal" evidence="3">
    <location>
        <begin position="524"/>
        <end position="711"/>
    </location>
</feature>
<dbReference type="PANTHER" id="PTHR11575">
    <property type="entry name" value="5'-NUCLEOTIDASE-RELATED"/>
    <property type="match status" value="1"/>
</dbReference>
<dbReference type="SUPFAM" id="SSF56300">
    <property type="entry name" value="Metallo-dependent phosphatases"/>
    <property type="match status" value="1"/>
</dbReference>
<keyword evidence="5" id="KW-1185">Reference proteome</keyword>
<reference evidence="4 5" key="1">
    <citation type="submission" date="2019-12" db="EMBL/GenBank/DDBJ databases">
        <authorList>
            <person name="Floudas D."/>
            <person name="Bentzer J."/>
            <person name="Ahren D."/>
            <person name="Johansson T."/>
            <person name="Persson P."/>
            <person name="Tunlid A."/>
        </authorList>
    </citation>
    <scope>NUCLEOTIDE SEQUENCE [LARGE SCALE GENOMIC DNA]</scope>
    <source>
        <strain evidence="4 5">CBS 102.39</strain>
    </source>
</reference>
<comment type="caution">
    <text evidence="4">The sequence shown here is derived from an EMBL/GenBank/DDBJ whole genome shotgun (WGS) entry which is preliminary data.</text>
</comment>
<feature type="region of interest" description="Disordered" evidence="2">
    <location>
        <begin position="1"/>
        <end position="24"/>
    </location>
</feature>
<dbReference type="PANTHER" id="PTHR11575:SF22">
    <property type="entry name" value="ADL392WP"/>
    <property type="match status" value="1"/>
</dbReference>
<name>A0A8H4VS59_9AGAR</name>
<dbReference type="GO" id="GO:0005829">
    <property type="term" value="C:cytosol"/>
    <property type="evidence" value="ECO:0007669"/>
    <property type="project" value="TreeGrafter"/>
</dbReference>